<dbReference type="InterPro" id="IPR011009">
    <property type="entry name" value="Kinase-like_dom_sf"/>
</dbReference>
<keyword evidence="4" id="KW-1185">Reference proteome</keyword>
<reference evidence="3 4" key="1">
    <citation type="submission" date="2024-07" db="EMBL/GenBank/DDBJ databases">
        <title>Section-level genome sequencing and comparative genomics of Aspergillus sections Usti and Cavernicolus.</title>
        <authorList>
            <consortium name="Lawrence Berkeley National Laboratory"/>
            <person name="Nybo J.L."/>
            <person name="Vesth T.C."/>
            <person name="Theobald S."/>
            <person name="Frisvad J.C."/>
            <person name="Larsen T.O."/>
            <person name="Kjaerboelling I."/>
            <person name="Rothschild-Mancinelli K."/>
            <person name="Lyhne E.K."/>
            <person name="Kogle M.E."/>
            <person name="Barry K."/>
            <person name="Clum A."/>
            <person name="Na H."/>
            <person name="Ledsgaard L."/>
            <person name="Lin J."/>
            <person name="Lipzen A."/>
            <person name="Kuo A."/>
            <person name="Riley R."/>
            <person name="Mondo S."/>
            <person name="LaButti K."/>
            <person name="Haridas S."/>
            <person name="Pangalinan J."/>
            <person name="Salamov A.A."/>
            <person name="Simmons B.A."/>
            <person name="Magnuson J.K."/>
            <person name="Chen J."/>
            <person name="Drula E."/>
            <person name="Henrissat B."/>
            <person name="Wiebenga A."/>
            <person name="Lubbers R.J."/>
            <person name="Gomes A.C."/>
            <person name="Macurrencykelacurrency M.R."/>
            <person name="Stajich J."/>
            <person name="Grigoriev I.V."/>
            <person name="Mortensen U.H."/>
            <person name="De vries R.P."/>
            <person name="Baker S.E."/>
            <person name="Andersen M.R."/>
        </authorList>
    </citation>
    <scope>NUCLEOTIDE SEQUENCE [LARGE SCALE GENOMIC DNA]</scope>
    <source>
        <strain evidence="3 4">CBS 756.74</strain>
    </source>
</reference>
<evidence type="ECO:0000256" key="1">
    <source>
        <dbReference type="SAM" id="MobiDB-lite"/>
    </source>
</evidence>
<dbReference type="Gene3D" id="3.90.1200.10">
    <property type="match status" value="1"/>
</dbReference>
<dbReference type="InterPro" id="IPR015897">
    <property type="entry name" value="CHK_kinase-like"/>
</dbReference>
<accession>A0ABR4JUA9</accession>
<dbReference type="PANTHER" id="PTHR11012:SF30">
    <property type="entry name" value="PROTEIN KINASE-LIKE DOMAIN-CONTAINING"/>
    <property type="match status" value="1"/>
</dbReference>
<dbReference type="RefSeq" id="XP_070895747.1">
    <property type="nucleotide sequence ID" value="XM_071046534.1"/>
</dbReference>
<dbReference type="PANTHER" id="PTHR11012">
    <property type="entry name" value="PROTEIN KINASE-LIKE DOMAIN-CONTAINING"/>
    <property type="match status" value="1"/>
</dbReference>
<dbReference type="Pfam" id="PF23212">
    <property type="entry name" value="DUF7064"/>
    <property type="match status" value="1"/>
</dbReference>
<evidence type="ECO:0000313" key="3">
    <source>
        <dbReference type="EMBL" id="KAL2843622.1"/>
    </source>
</evidence>
<evidence type="ECO:0000259" key="2">
    <source>
        <dbReference type="SMART" id="SM00587"/>
    </source>
</evidence>
<dbReference type="SUPFAM" id="SSF56112">
    <property type="entry name" value="Protein kinase-like (PK-like)"/>
    <property type="match status" value="1"/>
</dbReference>
<dbReference type="SUPFAM" id="SSF159245">
    <property type="entry name" value="AttH-like"/>
    <property type="match status" value="1"/>
</dbReference>
<feature type="region of interest" description="Disordered" evidence="1">
    <location>
        <begin position="352"/>
        <end position="377"/>
    </location>
</feature>
<comment type="caution">
    <text evidence="3">The sequence shown here is derived from an EMBL/GenBank/DDBJ whole genome shotgun (WGS) entry which is preliminary data.</text>
</comment>
<dbReference type="InterPro" id="IPR055492">
    <property type="entry name" value="DUF7064"/>
</dbReference>
<organism evidence="3 4">
    <name type="scientific">Aspergillus pseudodeflectus</name>
    <dbReference type="NCBI Taxonomy" id="176178"/>
    <lineage>
        <taxon>Eukaryota</taxon>
        <taxon>Fungi</taxon>
        <taxon>Dikarya</taxon>
        <taxon>Ascomycota</taxon>
        <taxon>Pezizomycotina</taxon>
        <taxon>Eurotiomycetes</taxon>
        <taxon>Eurotiomycetidae</taxon>
        <taxon>Eurotiales</taxon>
        <taxon>Aspergillaceae</taxon>
        <taxon>Aspergillus</taxon>
        <taxon>Aspergillus subgen. Nidulantes</taxon>
    </lineage>
</organism>
<name>A0ABR4JUA9_9EURO</name>
<evidence type="ECO:0000313" key="4">
    <source>
        <dbReference type="Proteomes" id="UP001610444"/>
    </source>
</evidence>
<dbReference type="GeneID" id="98161698"/>
<feature type="domain" description="CHK kinase-like" evidence="2">
    <location>
        <begin position="121"/>
        <end position="304"/>
    </location>
</feature>
<dbReference type="Proteomes" id="UP001610444">
    <property type="component" value="Unassembled WGS sequence"/>
</dbReference>
<gene>
    <name evidence="3" type="ORF">BJX68DRAFT_270117</name>
</gene>
<proteinExistence type="predicted"/>
<protein>
    <submittedName>
        <fullName evidence="3">Kinase-like domain-containing protein</fullName>
    </submittedName>
</protein>
<dbReference type="SMART" id="SM00587">
    <property type="entry name" value="CHK"/>
    <property type="match status" value="1"/>
</dbReference>
<dbReference type="InterPro" id="IPR004119">
    <property type="entry name" value="EcKL"/>
</dbReference>
<dbReference type="Pfam" id="PF02958">
    <property type="entry name" value="EcKL"/>
    <property type="match status" value="1"/>
</dbReference>
<dbReference type="EMBL" id="JBFXLR010000045">
    <property type="protein sequence ID" value="KAL2843622.1"/>
    <property type="molecule type" value="Genomic_DNA"/>
</dbReference>
<sequence length="674" mass="75001">MTNLHPSIQRIEDVTLNFLTQALNRPITSFTIERIGTGQVGECHRITLTYPANETETETGPASVVLKLGASGHLSRESGMKLGIYERESRFYSEIAPSLNSDSLVKCYDTRFDRDPDAFYILLEDIQPATVGDEIRGATLEQARLALDALGKIQSVSLSTEHPGWVGNQKPPSQVYLQQLWLGFRARYGSRVKPEHQEVVTRWLACFDAYAEKIKAITKNRCLVHGDYRLDNMLFRYEGEDPASVSVVDWQMLNMGSVFQDLAYFIGMSIPTDLRRENIRDLLQVYIDAFGPNAPFTMDECLEGIRAQSFWGLPLAFASPMILEQTERGDEMFLTMLDRLATFIIDINAVETLPPPTPPKPLSVDPNDEGSHPATEHPLHNESLYFDVVDAEQGIGVWVRLGVTPNQPGSWYNALICGPGQPTIAVSDFEAPTPGSDFAINTENVKATHTAEAPLERYRVTLVGRGESFEDPADLLRGSKGKPVNVHIDLTWHTAGTPYQWSVATRYEIPCKVSGTLLVDNTVTQVKNAPGQRDHSWGVRDWWSFDWVWTAFHLDDGTEIHGVQVRLPTGPVSVGYIQSPTIPIAELGSVEVTEQMGSDGLPKAAIIKYEVMSAEKIVLHVRPRGQAPVRLDGPDGKLAYFPRVWAEVEAQDGRRGVGWVEWNLVQDNKGGSQT</sequence>